<evidence type="ECO:0000256" key="1">
    <source>
        <dbReference type="SAM" id="Phobius"/>
    </source>
</evidence>
<organism evidence="2 3">
    <name type="scientific">Streptomyces rapamycinicus (strain ATCC 29253 / DSM 41530 / NRRL 5491 / AYB-994)</name>
    <name type="common">Streptomyces hygroscopicus (strain ATCC 29253)</name>
    <dbReference type="NCBI Taxonomy" id="1343740"/>
    <lineage>
        <taxon>Bacteria</taxon>
        <taxon>Bacillati</taxon>
        <taxon>Actinomycetota</taxon>
        <taxon>Actinomycetes</taxon>
        <taxon>Kitasatosporales</taxon>
        <taxon>Streptomycetaceae</taxon>
        <taxon>Streptomyces</taxon>
        <taxon>Streptomyces violaceusniger group</taxon>
    </lineage>
</organism>
<dbReference type="EMBL" id="QYCY01000004">
    <property type="protein sequence ID" value="RLV71802.1"/>
    <property type="molecule type" value="Genomic_DNA"/>
</dbReference>
<proteinExistence type="predicted"/>
<gene>
    <name evidence="2" type="ORF">D3C57_144785</name>
</gene>
<keyword evidence="1" id="KW-1133">Transmembrane helix</keyword>
<comment type="caution">
    <text evidence="2">The sequence shown here is derived from an EMBL/GenBank/DDBJ whole genome shotgun (WGS) entry which is preliminary data.</text>
</comment>
<dbReference type="Proteomes" id="UP000281594">
    <property type="component" value="Unassembled WGS sequence"/>
</dbReference>
<evidence type="ECO:0000313" key="2">
    <source>
        <dbReference type="EMBL" id="RLV71802.1"/>
    </source>
</evidence>
<feature type="transmembrane region" description="Helical" evidence="1">
    <location>
        <begin position="12"/>
        <end position="32"/>
    </location>
</feature>
<name>A0A3L8QXW7_STRRN</name>
<sequence>MNGVRRKTSVLAGATTAAILLITLLVAIPSLWRGDIGLGVGTMVGGLWVTIIARGILREERADGGDDTGE</sequence>
<accession>A0A3L8QXW7</accession>
<feature type="transmembrane region" description="Helical" evidence="1">
    <location>
        <begin position="38"/>
        <end position="57"/>
    </location>
</feature>
<keyword evidence="1" id="KW-0472">Membrane</keyword>
<protein>
    <submittedName>
        <fullName evidence="2">Uncharacterized protein</fullName>
    </submittedName>
</protein>
<evidence type="ECO:0000313" key="3">
    <source>
        <dbReference type="Proteomes" id="UP000281594"/>
    </source>
</evidence>
<dbReference type="AlphaFoldDB" id="A0A3L8QXW7"/>
<dbReference type="RefSeq" id="WP_121826397.1">
    <property type="nucleotide sequence ID" value="NC_022785.1"/>
</dbReference>
<keyword evidence="1" id="KW-0812">Transmembrane</keyword>
<reference evidence="2 3" key="1">
    <citation type="journal article" date="2018" name="J. Biol. Chem.">
        <title>Discovery of the actinoplanic acid pathway in Streptomyces rapamycinicus reveals a genetically conserved synergism with rapamycin.</title>
        <authorList>
            <person name="Mrak P."/>
            <person name="Krastel P."/>
            <person name="Pivk Lukancic P."/>
            <person name="Tao J."/>
            <person name="Pistorius D."/>
            <person name="Moore C.M."/>
        </authorList>
    </citation>
    <scope>NUCLEOTIDE SEQUENCE [LARGE SCALE GENOMIC DNA]</scope>
    <source>
        <strain evidence="2 3">NRRL 5491</strain>
    </source>
</reference>